<dbReference type="WBParaSite" id="PS1159_v2.g4862.t1">
    <property type="protein sequence ID" value="PS1159_v2.g4862.t1"/>
    <property type="gene ID" value="PS1159_v2.g4862"/>
</dbReference>
<evidence type="ECO:0000313" key="1">
    <source>
        <dbReference type="Proteomes" id="UP000887580"/>
    </source>
</evidence>
<name>A0AC35GG45_9BILA</name>
<sequence>MSRRTRRQTAESEMEEPEVSSRKTASRKKTKSTSEREPMDERPPHVDPPEHEIVGPDFIQNTYDGHLNKRDIDEYLRKISVKIINEDRVEQLLEFDLINVEAAFANTIRRIMIAEVPTMAFEKIMLYQNDTVFQDEVLCHRLGLLPVYADARQFDFPDNPVTEPNAGNHEIFEEPEGNPKQNLVFEVNMKCKKKKVPPADVESKHDNFDNSIVKSGAFKWVPIGDQAVQFEDDPPRMVHDDIIVIKMRHGQEIEARCHCVKGIGRDHAKFSPVGTASYRLLPEIILKKEIDGELAERLQKSFSSGVIETDENGVAYVKNARLDTLSRNVFRYDDLKDAVEIRRKKNHFIFSVESIGQYQPNEIVSEACNVMVKKIGKFREELQKVLSL</sequence>
<evidence type="ECO:0000313" key="2">
    <source>
        <dbReference type="WBParaSite" id="PS1159_v2.g4862.t1"/>
    </source>
</evidence>
<proteinExistence type="predicted"/>
<reference evidence="2" key="1">
    <citation type="submission" date="2022-11" db="UniProtKB">
        <authorList>
            <consortium name="WormBaseParasite"/>
        </authorList>
    </citation>
    <scope>IDENTIFICATION</scope>
</reference>
<accession>A0AC35GG45</accession>
<protein>
    <submittedName>
        <fullName evidence="2">DNA-directed RNA polymerase RpoA/D/Rpb3-type domain-containing protein</fullName>
    </submittedName>
</protein>
<organism evidence="1 2">
    <name type="scientific">Panagrolaimus sp. PS1159</name>
    <dbReference type="NCBI Taxonomy" id="55785"/>
    <lineage>
        <taxon>Eukaryota</taxon>
        <taxon>Metazoa</taxon>
        <taxon>Ecdysozoa</taxon>
        <taxon>Nematoda</taxon>
        <taxon>Chromadorea</taxon>
        <taxon>Rhabditida</taxon>
        <taxon>Tylenchina</taxon>
        <taxon>Panagrolaimomorpha</taxon>
        <taxon>Panagrolaimoidea</taxon>
        <taxon>Panagrolaimidae</taxon>
        <taxon>Panagrolaimus</taxon>
    </lineage>
</organism>
<dbReference type="Proteomes" id="UP000887580">
    <property type="component" value="Unplaced"/>
</dbReference>